<dbReference type="PANTHER" id="PTHR17490">
    <property type="entry name" value="SUA5"/>
    <property type="match status" value="1"/>
</dbReference>
<sequence>MTETVFADDAAIAKAVELLNQGRLVAFPTETVYGLGADAGSAEAVTGIFKAKGRPVDHPLIVHIASPAQLSDWASTVPETAQRLAKRFWPGPLTLILKKRPEVPNEVTGGQDTIGLRIPDSPVALHLLRAFGGGIAAPSANRFKRVSPTQASHVAEELEGLVDLILDGGPCRVGVESTIIDLSGASPLLLRPGSITKAEIEQVLQCELTEISTTNNDTPRAPGQMAVHYAPTTPTRLCPSEQLNETIRQLSEQGNKIGLLAFRFEPNLSMTIIQLPETAEAYAQGLYAALRELDRQKLDIILVEQPPESNEWHAINDRLKKAATAF</sequence>
<dbReference type="GO" id="GO:0006450">
    <property type="term" value="P:regulation of translational fidelity"/>
    <property type="evidence" value="ECO:0007669"/>
    <property type="project" value="TreeGrafter"/>
</dbReference>
<evidence type="ECO:0000256" key="1">
    <source>
        <dbReference type="ARBA" id="ARBA00004496"/>
    </source>
</evidence>
<feature type="binding site" evidence="14">
    <location>
        <position position="147"/>
    </location>
    <ligand>
        <name>ATP</name>
        <dbReference type="ChEBI" id="CHEBI:30616"/>
    </ligand>
</feature>
<evidence type="ECO:0000313" key="17">
    <source>
        <dbReference type="Proteomes" id="UP000008315"/>
    </source>
</evidence>
<organism evidence="16 17">
    <name type="scientific">Methylotuvimicrobium alcaliphilum (strain DSM 19304 / NCIMB 14124 / VKM B-2133 / 20Z)</name>
    <name type="common">Methylomicrobium alcaliphilum</name>
    <dbReference type="NCBI Taxonomy" id="1091494"/>
    <lineage>
        <taxon>Bacteria</taxon>
        <taxon>Pseudomonadati</taxon>
        <taxon>Pseudomonadota</taxon>
        <taxon>Gammaproteobacteria</taxon>
        <taxon>Methylococcales</taxon>
        <taxon>Methylococcaceae</taxon>
        <taxon>Methylotuvimicrobium</taxon>
    </lineage>
</organism>
<dbReference type="PROSITE" id="PS51163">
    <property type="entry name" value="YRDC"/>
    <property type="match status" value="1"/>
</dbReference>
<dbReference type="InterPro" id="IPR038385">
    <property type="entry name" value="Sua5/YwlC_C"/>
</dbReference>
<name>G4SUW3_META2</name>
<evidence type="ECO:0000256" key="5">
    <source>
        <dbReference type="ARBA" id="ARBA00022490"/>
    </source>
</evidence>
<keyword evidence="5 13" id="KW-0963">Cytoplasm</keyword>
<keyword evidence="9 13" id="KW-0547">Nucleotide-binding</keyword>
<gene>
    <name evidence="16" type="ordered locus">MEALZ_2341</name>
</gene>
<dbReference type="KEGG" id="mah:MEALZ_2341"/>
<feature type="binding site" evidence="14">
    <location>
        <position position="139"/>
    </location>
    <ligand>
        <name>ATP</name>
        <dbReference type="ChEBI" id="CHEBI:30616"/>
    </ligand>
</feature>
<evidence type="ECO:0000256" key="2">
    <source>
        <dbReference type="ARBA" id="ARBA00007663"/>
    </source>
</evidence>
<proteinExistence type="inferred from homology"/>
<evidence type="ECO:0000256" key="10">
    <source>
        <dbReference type="ARBA" id="ARBA00022840"/>
    </source>
</evidence>
<evidence type="ECO:0000256" key="9">
    <source>
        <dbReference type="ARBA" id="ARBA00022741"/>
    </source>
</evidence>
<dbReference type="PATRIC" id="fig|271065.3.peg.2408"/>
<dbReference type="Gene3D" id="3.90.870.10">
    <property type="entry name" value="DHBP synthase"/>
    <property type="match status" value="1"/>
</dbReference>
<dbReference type="STRING" id="1091494.MEALZ_2341"/>
<dbReference type="AlphaFoldDB" id="G4SUW3"/>
<feature type="binding site" evidence="14">
    <location>
        <position position="31"/>
    </location>
    <ligand>
        <name>L-threonine</name>
        <dbReference type="ChEBI" id="CHEBI:57926"/>
    </ligand>
</feature>
<feature type="binding site" evidence="14">
    <location>
        <position position="54"/>
    </location>
    <ligand>
        <name>ATP</name>
        <dbReference type="ChEBI" id="CHEBI:30616"/>
    </ligand>
</feature>
<keyword evidence="6 13" id="KW-0808">Transferase</keyword>
<feature type="binding site" evidence="14">
    <location>
        <position position="177"/>
    </location>
    <ligand>
        <name>L-threonine</name>
        <dbReference type="ChEBI" id="CHEBI:57926"/>
    </ligand>
</feature>
<comment type="similarity">
    <text evidence="2 13">Belongs to the SUA5 family.</text>
</comment>
<dbReference type="GO" id="GO:0000049">
    <property type="term" value="F:tRNA binding"/>
    <property type="evidence" value="ECO:0007669"/>
    <property type="project" value="TreeGrafter"/>
</dbReference>
<feature type="binding site" evidence="14">
    <location>
        <position position="117"/>
    </location>
    <ligand>
        <name>L-threonine</name>
        <dbReference type="ChEBI" id="CHEBI:57926"/>
    </ligand>
</feature>
<dbReference type="GO" id="GO:0005737">
    <property type="term" value="C:cytoplasm"/>
    <property type="evidence" value="ECO:0007669"/>
    <property type="project" value="UniProtKB-SubCell"/>
</dbReference>
<evidence type="ECO:0000256" key="7">
    <source>
        <dbReference type="ARBA" id="ARBA00022694"/>
    </source>
</evidence>
<accession>G4SUW3</accession>
<dbReference type="InterPro" id="IPR005145">
    <property type="entry name" value="Sua5_C"/>
</dbReference>
<evidence type="ECO:0000256" key="6">
    <source>
        <dbReference type="ARBA" id="ARBA00022679"/>
    </source>
</evidence>
<feature type="binding site" evidence="14">
    <location>
        <position position="113"/>
    </location>
    <ligand>
        <name>ATP</name>
        <dbReference type="ChEBI" id="CHEBI:30616"/>
    </ligand>
</feature>
<evidence type="ECO:0000259" key="15">
    <source>
        <dbReference type="PROSITE" id="PS51163"/>
    </source>
</evidence>
<dbReference type="PANTHER" id="PTHR17490:SF16">
    <property type="entry name" value="THREONYLCARBAMOYL-AMP SYNTHASE"/>
    <property type="match status" value="1"/>
</dbReference>
<dbReference type="HOGENOM" id="CLU_031397_0_0_6"/>
<dbReference type="InterPro" id="IPR050156">
    <property type="entry name" value="TC-AMP_synthase_SUA5"/>
</dbReference>
<dbReference type="InterPro" id="IPR010923">
    <property type="entry name" value="T(6)A37_SUA5"/>
</dbReference>
<dbReference type="EMBL" id="FO082060">
    <property type="protein sequence ID" value="CCE24022.1"/>
    <property type="molecule type" value="Genomic_DNA"/>
</dbReference>
<dbReference type="SUPFAM" id="SSF55821">
    <property type="entry name" value="YrdC/RibB"/>
    <property type="match status" value="1"/>
</dbReference>
<evidence type="ECO:0000256" key="8">
    <source>
        <dbReference type="ARBA" id="ARBA00022695"/>
    </source>
</evidence>
<dbReference type="FunFam" id="3.90.870.10:FF:000009">
    <property type="entry name" value="Threonylcarbamoyl-AMP synthase, putative"/>
    <property type="match status" value="1"/>
</dbReference>
<feature type="binding site" evidence="14">
    <location>
        <position position="63"/>
    </location>
    <ligand>
        <name>ATP</name>
        <dbReference type="ChEBI" id="CHEBI:30616"/>
    </ligand>
</feature>
<dbReference type="Pfam" id="PF03481">
    <property type="entry name" value="Sua5_C"/>
    <property type="match status" value="1"/>
</dbReference>
<keyword evidence="17" id="KW-1185">Reference proteome</keyword>
<dbReference type="NCBIfam" id="TIGR00057">
    <property type="entry name" value="L-threonylcarbamoyladenylate synthase"/>
    <property type="match status" value="1"/>
</dbReference>
<feature type="binding site" evidence="14">
    <location>
        <position position="191"/>
    </location>
    <ligand>
        <name>ATP</name>
        <dbReference type="ChEBI" id="CHEBI:30616"/>
    </ligand>
</feature>
<dbReference type="InterPro" id="IPR017945">
    <property type="entry name" value="DHBP_synth_RibB-like_a/b_dom"/>
</dbReference>
<dbReference type="GO" id="GO:0003725">
    <property type="term" value="F:double-stranded RNA binding"/>
    <property type="evidence" value="ECO:0007669"/>
    <property type="project" value="UniProtKB-UniRule"/>
</dbReference>
<reference evidence="17" key="1">
    <citation type="journal article" date="2012" name="J. Bacteriol.">
        <title>Genome sequence of the haloalkaliphilic methanotrophic bacterium Methylomicrobium alcaliphilum 20Z.</title>
        <authorList>
            <person name="Vuilleumier S."/>
            <person name="Khmelenina V.N."/>
            <person name="Bringel F."/>
            <person name="Reshetnikov A.S."/>
            <person name="Lajus A."/>
            <person name="Mangenot S."/>
            <person name="Rouy Z."/>
            <person name="Op den Camp H.J."/>
            <person name="Jetten M.S."/>
            <person name="Dispirito A.A."/>
            <person name="Dunfield P."/>
            <person name="Klotz M.G."/>
            <person name="Semrau J.D."/>
            <person name="Stein L.Y."/>
            <person name="Barbe V."/>
            <person name="Medigue C."/>
            <person name="Trotsenko Y.A."/>
            <person name="Kalyuzhnaya M.G."/>
        </authorList>
    </citation>
    <scope>NUCLEOTIDE SEQUENCE [LARGE SCALE GENOMIC DNA]</scope>
    <source>
        <strain evidence="17">DSM 19304 / NCIMB 14124 / VKM B-2133 / 20Z</strain>
    </source>
</reference>
<evidence type="ECO:0000313" key="16">
    <source>
        <dbReference type="EMBL" id="CCE24022.1"/>
    </source>
</evidence>
<keyword evidence="8 13" id="KW-0548">Nucleotidyltransferase</keyword>
<feature type="binding site" evidence="14">
    <location>
        <position position="137"/>
    </location>
    <ligand>
        <name>L-threonine</name>
        <dbReference type="ChEBI" id="CHEBI:57926"/>
    </ligand>
</feature>
<dbReference type="Pfam" id="PF01300">
    <property type="entry name" value="Sua5_yciO_yrdC"/>
    <property type="match status" value="1"/>
</dbReference>
<keyword evidence="10 13" id="KW-0067">ATP-binding</keyword>
<keyword evidence="7 13" id="KW-0819">tRNA processing</keyword>
<dbReference type="Proteomes" id="UP000008315">
    <property type="component" value="Chromosome"/>
</dbReference>
<dbReference type="GO" id="GO:0008033">
    <property type="term" value="P:tRNA processing"/>
    <property type="evidence" value="ECO:0007669"/>
    <property type="project" value="UniProtKB-KW"/>
</dbReference>
<dbReference type="GO" id="GO:0005524">
    <property type="term" value="F:ATP binding"/>
    <property type="evidence" value="ECO:0007669"/>
    <property type="project" value="UniProtKB-UniRule"/>
</dbReference>
<dbReference type="EC" id="2.7.7.87" evidence="3 13"/>
<evidence type="ECO:0000256" key="14">
    <source>
        <dbReference type="PIRSR" id="PIRSR004930-1"/>
    </source>
</evidence>
<comment type="subcellular location">
    <subcellularLocation>
        <location evidence="1 13">Cytoplasm</location>
    </subcellularLocation>
</comment>
<dbReference type="GO" id="GO:0061710">
    <property type="term" value="F:L-threonylcarbamoyladenylate synthase"/>
    <property type="evidence" value="ECO:0007669"/>
    <property type="project" value="UniProtKB-EC"/>
</dbReference>
<protein>
    <recommendedName>
        <fullName evidence="4 13">Threonylcarbamoyl-AMP synthase</fullName>
        <shortName evidence="13">TC-AMP synthase</shortName>
        <ecNumber evidence="3 13">2.7.7.87</ecNumber>
    </recommendedName>
    <alternativeName>
        <fullName evidence="11 13">L-threonylcarbamoyladenylate synthase</fullName>
    </alternativeName>
</protein>
<dbReference type="PIRSF" id="PIRSF004930">
    <property type="entry name" value="Tln_factor_SUA5"/>
    <property type="match status" value="1"/>
</dbReference>
<evidence type="ECO:0000256" key="11">
    <source>
        <dbReference type="ARBA" id="ARBA00029774"/>
    </source>
</evidence>
<evidence type="ECO:0000256" key="4">
    <source>
        <dbReference type="ARBA" id="ARBA00015492"/>
    </source>
</evidence>
<dbReference type="RefSeq" id="WP_014148803.1">
    <property type="nucleotide sequence ID" value="NC_016112.1"/>
</dbReference>
<feature type="binding site" evidence="14">
    <location>
        <position position="229"/>
    </location>
    <ligand>
        <name>ATP</name>
        <dbReference type="ChEBI" id="CHEBI:30616"/>
    </ligand>
</feature>
<evidence type="ECO:0000256" key="3">
    <source>
        <dbReference type="ARBA" id="ARBA00012584"/>
    </source>
</evidence>
<evidence type="ECO:0000256" key="13">
    <source>
        <dbReference type="PIRNR" id="PIRNR004930"/>
    </source>
</evidence>
<feature type="domain" description="YrdC-like" evidence="15">
    <location>
        <begin position="9"/>
        <end position="195"/>
    </location>
</feature>
<comment type="function">
    <text evidence="13">Required for the formation of a threonylcarbamoyl group on adenosine at position 37 (t(6)A37) in tRNAs that read codons beginning with adenine.</text>
</comment>
<dbReference type="InterPro" id="IPR006070">
    <property type="entry name" value="Sua5-like_dom"/>
</dbReference>
<comment type="catalytic activity">
    <reaction evidence="12 13">
        <text>L-threonine + hydrogencarbonate + ATP = L-threonylcarbamoyladenylate + diphosphate + H2O</text>
        <dbReference type="Rhea" id="RHEA:36407"/>
        <dbReference type="ChEBI" id="CHEBI:15377"/>
        <dbReference type="ChEBI" id="CHEBI:17544"/>
        <dbReference type="ChEBI" id="CHEBI:30616"/>
        <dbReference type="ChEBI" id="CHEBI:33019"/>
        <dbReference type="ChEBI" id="CHEBI:57926"/>
        <dbReference type="ChEBI" id="CHEBI:73682"/>
        <dbReference type="EC" id="2.7.7.87"/>
    </reaction>
</comment>
<evidence type="ECO:0000256" key="12">
    <source>
        <dbReference type="ARBA" id="ARBA00048366"/>
    </source>
</evidence>
<dbReference type="Gene3D" id="3.40.50.11030">
    <property type="entry name" value="Threonylcarbamoyl-AMP synthase, C-terminal domain"/>
    <property type="match status" value="1"/>
</dbReference>